<sequence length="126" mass="13603">MDKIILANKTEFEIADGASLGNIQIKAENFDGIKTITDAFAENNIAKVTFTHNGEVSGEYTDLKSDGFSYNPNVGEDRKEDGTYTVTVRLRTKTEMEKAIDELKAGHEANAGAIQDLADMVAGGEA</sequence>
<name>A0A8S5UDQ4_9CAUD</name>
<accession>A0A8S5UDQ4</accession>
<dbReference type="EMBL" id="BK016068">
    <property type="protein sequence ID" value="DAF92555.1"/>
    <property type="molecule type" value="Genomic_DNA"/>
</dbReference>
<proteinExistence type="predicted"/>
<reference evidence="1" key="1">
    <citation type="journal article" date="2021" name="Proc. Natl. Acad. Sci. U.S.A.">
        <title>A Catalog of Tens of Thousands of Viruses from Human Metagenomes Reveals Hidden Associations with Chronic Diseases.</title>
        <authorList>
            <person name="Tisza M.J."/>
            <person name="Buck C.B."/>
        </authorList>
    </citation>
    <scope>NUCLEOTIDE SEQUENCE</scope>
    <source>
        <strain evidence="1">CtNLX12</strain>
    </source>
</reference>
<organism evidence="1">
    <name type="scientific">Siphoviridae sp. ctNLX12</name>
    <dbReference type="NCBI Taxonomy" id="2825469"/>
    <lineage>
        <taxon>Viruses</taxon>
        <taxon>Duplodnaviria</taxon>
        <taxon>Heunggongvirae</taxon>
        <taxon>Uroviricota</taxon>
        <taxon>Caudoviricetes</taxon>
    </lineage>
</organism>
<evidence type="ECO:0000313" key="1">
    <source>
        <dbReference type="EMBL" id="DAF92555.1"/>
    </source>
</evidence>
<protein>
    <submittedName>
        <fullName evidence="1">Uncharacterized protein</fullName>
    </submittedName>
</protein>